<dbReference type="FunFam" id="1.20.5.260:FF:000001">
    <property type="entry name" value="Cytochrome b-c1 complex subunit 9"/>
    <property type="match status" value="1"/>
</dbReference>
<keyword evidence="4 12" id="KW-0679">Respiratory chain</keyword>
<dbReference type="PANTHER" id="PTHR12980">
    <property type="entry name" value="UBIQUINOL-CYTOCHROME C REDUCTASE COMPLEX, SUBUNIT X"/>
    <property type="match status" value="1"/>
</dbReference>
<evidence type="ECO:0000256" key="3">
    <source>
        <dbReference type="ARBA" id="ARBA00022448"/>
    </source>
</evidence>
<keyword evidence="5 12" id="KW-0812">Transmembrane</keyword>
<evidence type="ECO:0000256" key="4">
    <source>
        <dbReference type="ARBA" id="ARBA00022660"/>
    </source>
</evidence>
<evidence type="ECO:0000256" key="6">
    <source>
        <dbReference type="ARBA" id="ARBA00022792"/>
    </source>
</evidence>
<dbReference type="Proteomes" id="UP000799421">
    <property type="component" value="Unassembled WGS sequence"/>
</dbReference>
<dbReference type="GO" id="GO:0005743">
    <property type="term" value="C:mitochondrial inner membrane"/>
    <property type="evidence" value="ECO:0007669"/>
    <property type="project" value="UniProtKB-SubCell"/>
</dbReference>
<gene>
    <name evidence="13" type="ORF">K470DRAFT_220376</name>
</gene>
<comment type="subunit">
    <text evidence="12">Component of the ubiquinol-cytochrome c oxidoreductase (cytochrome b-c1 complex, complex III, CIII), a multisubunit enzyme composed of 3 respiratory subunits cytochrome b, cytochrome c1 and Rieske protein, 2 core protein subunits, and additional low-molecular weight protein subunits.</text>
</comment>
<evidence type="ECO:0000313" key="14">
    <source>
        <dbReference type="Proteomes" id="UP000799421"/>
    </source>
</evidence>
<keyword evidence="9 12" id="KW-0496">Mitochondrion</keyword>
<organism evidence="13 14">
    <name type="scientific">Piedraia hortae CBS 480.64</name>
    <dbReference type="NCBI Taxonomy" id="1314780"/>
    <lineage>
        <taxon>Eukaryota</taxon>
        <taxon>Fungi</taxon>
        <taxon>Dikarya</taxon>
        <taxon>Ascomycota</taxon>
        <taxon>Pezizomycotina</taxon>
        <taxon>Dothideomycetes</taxon>
        <taxon>Dothideomycetidae</taxon>
        <taxon>Capnodiales</taxon>
        <taxon>Piedraiaceae</taxon>
        <taxon>Piedraia</taxon>
    </lineage>
</organism>
<accession>A0A6A7BUG0</accession>
<evidence type="ECO:0000256" key="11">
    <source>
        <dbReference type="ARBA" id="ARBA00044247"/>
    </source>
</evidence>
<evidence type="ECO:0000256" key="8">
    <source>
        <dbReference type="ARBA" id="ARBA00022989"/>
    </source>
</evidence>
<dbReference type="AlphaFoldDB" id="A0A6A7BUG0"/>
<comment type="subcellular location">
    <subcellularLocation>
        <location evidence="1 12">Mitochondrion inner membrane</location>
        <topology evidence="1 12">Single-pass membrane protein</topology>
    </subcellularLocation>
</comment>
<evidence type="ECO:0000256" key="7">
    <source>
        <dbReference type="ARBA" id="ARBA00022982"/>
    </source>
</evidence>
<dbReference type="PANTHER" id="PTHR12980:SF0">
    <property type="entry name" value="CYTOCHROME B-C1 COMPLEX SUBUNIT 9"/>
    <property type="match status" value="1"/>
</dbReference>
<sequence length="66" mass="7809">MAGVLSGIYGTVMRRNYTFLTAIFVGTFFAEIAFDQSANRIWDRINYGRQWKDIKYRYVEQAEDDE</sequence>
<evidence type="ECO:0000256" key="1">
    <source>
        <dbReference type="ARBA" id="ARBA00004434"/>
    </source>
</evidence>
<evidence type="ECO:0000256" key="9">
    <source>
        <dbReference type="ARBA" id="ARBA00023128"/>
    </source>
</evidence>
<evidence type="ECO:0000256" key="5">
    <source>
        <dbReference type="ARBA" id="ARBA00022692"/>
    </source>
</evidence>
<comment type="function">
    <text evidence="12">Component of the ubiquinol-cytochrome c oxidoreductase, a multisubunit transmembrane complex that is part of the mitochondrial electron transport chain which drives oxidative phosphorylation. The complex plays an important role in the uptake of multiple carbon sources present in different host niches.</text>
</comment>
<evidence type="ECO:0000313" key="13">
    <source>
        <dbReference type="EMBL" id="KAF2858834.1"/>
    </source>
</evidence>
<feature type="transmembrane region" description="Helical" evidence="12">
    <location>
        <begin position="17"/>
        <end position="34"/>
    </location>
</feature>
<dbReference type="Pfam" id="PF05365">
    <property type="entry name" value="UCR_UQCRX_QCR9"/>
    <property type="match status" value="1"/>
</dbReference>
<keyword evidence="10 12" id="KW-0472">Membrane</keyword>
<keyword evidence="3 12" id="KW-0813">Transport</keyword>
<keyword evidence="6 12" id="KW-0999">Mitochondrion inner membrane</keyword>
<evidence type="ECO:0000256" key="12">
    <source>
        <dbReference type="RuleBase" id="RU368056"/>
    </source>
</evidence>
<keyword evidence="7 12" id="KW-0249">Electron transport</keyword>
<evidence type="ECO:0000256" key="10">
    <source>
        <dbReference type="ARBA" id="ARBA00023136"/>
    </source>
</evidence>
<dbReference type="InterPro" id="IPR008027">
    <property type="entry name" value="QCR9"/>
</dbReference>
<comment type="similarity">
    <text evidence="2 12">Belongs to the UQCR10/QCR9 family.</text>
</comment>
<name>A0A6A7BUG0_9PEZI</name>
<keyword evidence="8 12" id="KW-1133">Transmembrane helix</keyword>
<keyword evidence="14" id="KW-1185">Reference proteome</keyword>
<dbReference type="SUPFAM" id="SSF81514">
    <property type="entry name" value="Subunit X (non-heme 7 kDa protein) of cytochrome bc1 complex (Ubiquinol-cytochrome c reductase)"/>
    <property type="match status" value="1"/>
</dbReference>
<proteinExistence type="inferred from homology"/>
<dbReference type="InterPro" id="IPR036656">
    <property type="entry name" value="QCR9_sf"/>
</dbReference>
<dbReference type="OrthoDB" id="44067at2759"/>
<dbReference type="EMBL" id="MU006002">
    <property type="protein sequence ID" value="KAF2858834.1"/>
    <property type="molecule type" value="Genomic_DNA"/>
</dbReference>
<dbReference type="GO" id="GO:0006122">
    <property type="term" value="P:mitochondrial electron transport, ubiquinol to cytochrome c"/>
    <property type="evidence" value="ECO:0007669"/>
    <property type="project" value="UniProtKB-UniRule"/>
</dbReference>
<dbReference type="GO" id="GO:0045275">
    <property type="term" value="C:respiratory chain complex III"/>
    <property type="evidence" value="ECO:0007669"/>
    <property type="project" value="UniProtKB-UniRule"/>
</dbReference>
<reference evidence="13" key="1">
    <citation type="journal article" date="2020" name="Stud. Mycol.">
        <title>101 Dothideomycetes genomes: a test case for predicting lifestyles and emergence of pathogens.</title>
        <authorList>
            <person name="Haridas S."/>
            <person name="Albert R."/>
            <person name="Binder M."/>
            <person name="Bloem J."/>
            <person name="Labutti K."/>
            <person name="Salamov A."/>
            <person name="Andreopoulos B."/>
            <person name="Baker S."/>
            <person name="Barry K."/>
            <person name="Bills G."/>
            <person name="Bluhm B."/>
            <person name="Cannon C."/>
            <person name="Castanera R."/>
            <person name="Culley D."/>
            <person name="Daum C."/>
            <person name="Ezra D."/>
            <person name="Gonzalez J."/>
            <person name="Henrissat B."/>
            <person name="Kuo A."/>
            <person name="Liang C."/>
            <person name="Lipzen A."/>
            <person name="Lutzoni F."/>
            <person name="Magnuson J."/>
            <person name="Mondo S."/>
            <person name="Nolan M."/>
            <person name="Ohm R."/>
            <person name="Pangilinan J."/>
            <person name="Park H.-J."/>
            <person name="Ramirez L."/>
            <person name="Alfaro M."/>
            <person name="Sun H."/>
            <person name="Tritt A."/>
            <person name="Yoshinaga Y."/>
            <person name="Zwiers L.-H."/>
            <person name="Turgeon B."/>
            <person name="Goodwin S."/>
            <person name="Spatafora J."/>
            <person name="Crous P."/>
            <person name="Grigoriev I."/>
        </authorList>
    </citation>
    <scope>NUCLEOTIDE SEQUENCE</scope>
    <source>
        <strain evidence="13">CBS 480.64</strain>
    </source>
</reference>
<protein>
    <recommendedName>
        <fullName evidence="11 12">Complex III subunit 9</fullName>
    </recommendedName>
</protein>
<dbReference type="Gene3D" id="1.20.5.260">
    <property type="entry name" value="Cytochrome b-c1 complex subunit 9"/>
    <property type="match status" value="1"/>
</dbReference>
<evidence type="ECO:0000256" key="2">
    <source>
        <dbReference type="ARBA" id="ARBA00007856"/>
    </source>
</evidence>